<keyword evidence="1" id="KW-0812">Transmembrane</keyword>
<dbReference type="AlphaFoldDB" id="A0A1H0PZG6"/>
<name>A0A1H0PZG6_STREI</name>
<feature type="transmembrane region" description="Helical" evidence="1">
    <location>
        <begin position="352"/>
        <end position="378"/>
    </location>
</feature>
<feature type="transmembrane region" description="Helical" evidence="1">
    <location>
        <begin position="399"/>
        <end position="426"/>
    </location>
</feature>
<dbReference type="Proteomes" id="UP000183816">
    <property type="component" value="Unassembled WGS sequence"/>
</dbReference>
<dbReference type="RefSeq" id="WP_074482656.1">
    <property type="nucleotide sequence ID" value="NZ_FNJK01000005.1"/>
</dbReference>
<feature type="transmembrane region" description="Helical" evidence="1">
    <location>
        <begin position="509"/>
        <end position="529"/>
    </location>
</feature>
<keyword evidence="1" id="KW-0472">Membrane</keyword>
<dbReference type="EMBL" id="FNJK01000005">
    <property type="protein sequence ID" value="SDP10591.1"/>
    <property type="molecule type" value="Genomic_DNA"/>
</dbReference>
<feature type="transmembrane region" description="Helical" evidence="1">
    <location>
        <begin position="74"/>
        <end position="97"/>
    </location>
</feature>
<dbReference type="OrthoDB" id="2176387at2"/>
<reference evidence="2 3" key="1">
    <citation type="submission" date="2016-10" db="EMBL/GenBank/DDBJ databases">
        <authorList>
            <person name="de Groot N.N."/>
        </authorList>
    </citation>
    <scope>NUCLEOTIDE SEQUENCE [LARGE SCALE GENOMIC DNA]</scope>
    <source>
        <strain evidence="2 3">Sb04</strain>
    </source>
</reference>
<feature type="transmembrane region" description="Helical" evidence="1">
    <location>
        <begin position="432"/>
        <end position="453"/>
    </location>
</feature>
<keyword evidence="1" id="KW-1133">Transmembrane helix</keyword>
<gene>
    <name evidence="2" type="ORF">SAMN05216347_10571</name>
</gene>
<feature type="transmembrane region" description="Helical" evidence="1">
    <location>
        <begin position="324"/>
        <end position="346"/>
    </location>
</feature>
<feature type="transmembrane region" description="Helical" evidence="1">
    <location>
        <begin position="478"/>
        <end position="503"/>
    </location>
</feature>
<sequence length="539" mass="60380">MNWSTVWELVKINILYSNSQTVTAVKRKQEKNPKKKFSMYKSVIRQQIFLSLFFAVIYIFMYVNLDFNYYPGYFTFYTAIFFIMATLNAFTAMYSIFYESDDVKLYAHLPIKSSELYLAKVISSFGMGLTFLMPILSLFFIAYWQMAGLLVAIIATLIGFGILFLTSTVLALYVNSFVGGLIARSHHRKLISTVLMSLSTIGAVGAILYMNVINSRNMGDVTAITDCPVIPYFRGFYDLVKAPFSLATVLNFYLPVLVLCGLVIGLVKWAMPNYYQSTLYARPKEVKANKQPKSHSGKIPSLTNMMIRHHTSTLQNATLLSQTYLMPLIYVVIFLTPMLVNGFSLAKVSNQYFGIALLVGAILGTTCAMPTTLLGVGISLEKDNYNFLRSLPLNFKGFLVQKFIVLAFLQALVPACVYLVVGLGLLHISLPLMLAFLVGLCAMIVIQGQLMYWRDYKHLNLLWQDVTQLFNRNSGQCLAFGIMMSAYLLGGGLALGLVILGNAIQQVQLINMTLAIVLIILAIISQALISQKFWKKISH</sequence>
<organism evidence="2 3">
    <name type="scientific">Streptococcus equinus</name>
    <name type="common">Streptococcus bovis</name>
    <dbReference type="NCBI Taxonomy" id="1335"/>
    <lineage>
        <taxon>Bacteria</taxon>
        <taxon>Bacillati</taxon>
        <taxon>Bacillota</taxon>
        <taxon>Bacilli</taxon>
        <taxon>Lactobacillales</taxon>
        <taxon>Streptococcaceae</taxon>
        <taxon>Streptococcus</taxon>
    </lineage>
</organism>
<feature type="transmembrane region" description="Helical" evidence="1">
    <location>
        <begin position="150"/>
        <end position="178"/>
    </location>
</feature>
<evidence type="ECO:0000313" key="2">
    <source>
        <dbReference type="EMBL" id="SDP10591.1"/>
    </source>
</evidence>
<protein>
    <submittedName>
        <fullName evidence="2">ABC-2 type transport system permease protein</fullName>
    </submittedName>
</protein>
<accession>A0A1H0PZG6</accession>
<feature type="transmembrane region" description="Helical" evidence="1">
    <location>
        <begin position="190"/>
        <end position="210"/>
    </location>
</feature>
<feature type="transmembrane region" description="Helical" evidence="1">
    <location>
        <begin position="244"/>
        <end position="267"/>
    </location>
</feature>
<feature type="transmembrane region" description="Helical" evidence="1">
    <location>
        <begin position="43"/>
        <end position="62"/>
    </location>
</feature>
<proteinExistence type="predicted"/>
<evidence type="ECO:0000256" key="1">
    <source>
        <dbReference type="SAM" id="Phobius"/>
    </source>
</evidence>
<evidence type="ECO:0000313" key="3">
    <source>
        <dbReference type="Proteomes" id="UP000183816"/>
    </source>
</evidence>
<feature type="transmembrane region" description="Helical" evidence="1">
    <location>
        <begin position="117"/>
        <end position="144"/>
    </location>
</feature>